<feature type="transmembrane region" description="Helical" evidence="1">
    <location>
        <begin position="16"/>
        <end position="37"/>
    </location>
</feature>
<accession>A0ABQ4TXS7</accession>
<proteinExistence type="predicted"/>
<protein>
    <submittedName>
        <fullName evidence="2">Uncharacterized protein</fullName>
    </submittedName>
</protein>
<feature type="transmembrane region" description="Helical" evidence="1">
    <location>
        <begin position="58"/>
        <end position="76"/>
    </location>
</feature>
<evidence type="ECO:0000313" key="3">
    <source>
        <dbReference type="Proteomes" id="UP001055057"/>
    </source>
</evidence>
<gene>
    <name evidence="2" type="ORF">MPOCJGCO_0877</name>
</gene>
<sequence>MSGLHEADFAGPALRVLYVLCGLDGAAVIATGLVLWVQARMPAPGVPLALGLRLVRGLNLGTLVGLLAGIAAYFLANRLLSLELSDRACCEVRAFFDAWLATAAMPAILTCGTARRSALAAAGLLYLGDSNRRCGNRAVHRHGIPDLR</sequence>
<keyword evidence="1" id="KW-1133">Transmembrane helix</keyword>
<name>A0ABQ4TXS7_9HYPH</name>
<reference evidence="2" key="2">
    <citation type="submission" date="2021-08" db="EMBL/GenBank/DDBJ databases">
        <authorList>
            <person name="Tani A."/>
            <person name="Ola A."/>
            <person name="Ogura Y."/>
            <person name="Katsura K."/>
            <person name="Hayashi T."/>
        </authorList>
    </citation>
    <scope>NUCLEOTIDE SEQUENCE</scope>
    <source>
        <strain evidence="2">DSM 23632</strain>
    </source>
</reference>
<dbReference type="Pfam" id="PF03929">
    <property type="entry name" value="PepSY_TM"/>
    <property type="match status" value="1"/>
</dbReference>
<dbReference type="InterPro" id="IPR005625">
    <property type="entry name" value="PepSY-ass_TM"/>
</dbReference>
<keyword evidence="3" id="KW-1185">Reference proteome</keyword>
<keyword evidence="1" id="KW-0472">Membrane</keyword>
<organism evidence="2 3">
    <name type="scientific">Methylobacterium trifolii</name>
    <dbReference type="NCBI Taxonomy" id="1003092"/>
    <lineage>
        <taxon>Bacteria</taxon>
        <taxon>Pseudomonadati</taxon>
        <taxon>Pseudomonadota</taxon>
        <taxon>Alphaproteobacteria</taxon>
        <taxon>Hyphomicrobiales</taxon>
        <taxon>Methylobacteriaceae</taxon>
        <taxon>Methylobacterium</taxon>
    </lineage>
</organism>
<dbReference type="EMBL" id="BPRB01000050">
    <property type="protein sequence ID" value="GJE58793.1"/>
    <property type="molecule type" value="Genomic_DNA"/>
</dbReference>
<evidence type="ECO:0000256" key="1">
    <source>
        <dbReference type="SAM" id="Phobius"/>
    </source>
</evidence>
<comment type="caution">
    <text evidence="2">The sequence shown here is derived from an EMBL/GenBank/DDBJ whole genome shotgun (WGS) entry which is preliminary data.</text>
</comment>
<reference evidence="2" key="1">
    <citation type="journal article" date="2021" name="Front. Microbiol.">
        <title>Comprehensive Comparative Genomics and Phenotyping of Methylobacterium Species.</title>
        <authorList>
            <person name="Alessa O."/>
            <person name="Ogura Y."/>
            <person name="Fujitani Y."/>
            <person name="Takami H."/>
            <person name="Hayashi T."/>
            <person name="Sahin N."/>
            <person name="Tani A."/>
        </authorList>
    </citation>
    <scope>NUCLEOTIDE SEQUENCE</scope>
    <source>
        <strain evidence="2">DSM 23632</strain>
    </source>
</reference>
<dbReference type="RefSeq" id="WP_238181396.1">
    <property type="nucleotide sequence ID" value="NZ_BPRB01000050.1"/>
</dbReference>
<evidence type="ECO:0000313" key="2">
    <source>
        <dbReference type="EMBL" id="GJE58793.1"/>
    </source>
</evidence>
<keyword evidence="1" id="KW-0812">Transmembrane</keyword>
<dbReference type="Proteomes" id="UP001055057">
    <property type="component" value="Unassembled WGS sequence"/>
</dbReference>